<reference evidence="9 10" key="1">
    <citation type="submission" date="2017-02" db="EMBL/GenBank/DDBJ databases">
        <title>Draft genome sequence of Moraxella lincolnii CCUG 9405T type strain.</title>
        <authorList>
            <person name="Salva-Serra F."/>
            <person name="Engstrom-Jakobsson H."/>
            <person name="Thorell K."/>
            <person name="Jaen-Luchoro D."/>
            <person name="Gonzales-Siles L."/>
            <person name="Karlsson R."/>
            <person name="Yazdan S."/>
            <person name="Boulund F."/>
            <person name="Johnning A."/>
            <person name="Engstrand L."/>
            <person name="Kristiansson E."/>
            <person name="Moore E."/>
        </authorList>
    </citation>
    <scope>NUCLEOTIDE SEQUENCE [LARGE SCALE GENOMIC DNA]</scope>
    <source>
        <strain evidence="9 10">CCUG 9405</strain>
    </source>
</reference>
<organism evidence="9 10">
    <name type="scientific">Lwoffella lincolnii</name>
    <dbReference type="NCBI Taxonomy" id="90241"/>
    <lineage>
        <taxon>Bacteria</taxon>
        <taxon>Pseudomonadati</taxon>
        <taxon>Pseudomonadota</taxon>
        <taxon>Gammaproteobacteria</taxon>
        <taxon>Moraxellales</taxon>
        <taxon>Moraxellaceae</taxon>
        <taxon>Lwoffella</taxon>
    </lineage>
</organism>
<keyword evidence="10" id="KW-1185">Reference proteome</keyword>
<dbReference type="InterPro" id="IPR007874">
    <property type="entry name" value="MinC_N"/>
</dbReference>
<name>A0A1T0CES1_9GAMM</name>
<dbReference type="GO" id="GO:0051302">
    <property type="term" value="P:regulation of cell division"/>
    <property type="evidence" value="ECO:0007669"/>
    <property type="project" value="InterPro"/>
</dbReference>
<dbReference type="PANTHER" id="PTHR34108:SF1">
    <property type="entry name" value="SEPTUM SITE-DETERMINING PROTEIN MINC"/>
    <property type="match status" value="1"/>
</dbReference>
<keyword evidence="4 6" id="KW-0131">Cell cycle</keyword>
<dbReference type="InterPro" id="IPR016098">
    <property type="entry name" value="CAP/MinC_C"/>
</dbReference>
<keyword evidence="2 6" id="KW-0132">Cell division</keyword>
<dbReference type="PANTHER" id="PTHR34108">
    <property type="entry name" value="SEPTUM SITE-DETERMINING PROTEIN MINC"/>
    <property type="match status" value="1"/>
</dbReference>
<evidence type="ECO:0000256" key="1">
    <source>
        <dbReference type="ARBA" id="ARBA00006291"/>
    </source>
</evidence>
<dbReference type="GO" id="GO:1901891">
    <property type="term" value="P:regulation of cell septum assembly"/>
    <property type="evidence" value="ECO:0007669"/>
    <property type="project" value="InterPro"/>
</dbReference>
<accession>A0A1T0CES1</accession>
<dbReference type="SUPFAM" id="SSF63848">
    <property type="entry name" value="Cell-division inhibitor MinC, C-terminal domain"/>
    <property type="match status" value="1"/>
</dbReference>
<dbReference type="HAMAP" id="MF_00267">
    <property type="entry name" value="MinC"/>
    <property type="match status" value="1"/>
</dbReference>
<dbReference type="InterPro" id="IPR005526">
    <property type="entry name" value="Septum_form_inhib_MinC_C"/>
</dbReference>
<feature type="domain" description="Septum formation inhibitor MinC C-terminal" evidence="7">
    <location>
        <begin position="158"/>
        <end position="254"/>
    </location>
</feature>
<comment type="caution">
    <text evidence="9">The sequence shown here is derived from an EMBL/GenBank/DDBJ whole genome shotgun (WGS) entry which is preliminary data.</text>
</comment>
<evidence type="ECO:0000259" key="7">
    <source>
        <dbReference type="Pfam" id="PF03775"/>
    </source>
</evidence>
<dbReference type="Gene3D" id="3.30.70.260">
    <property type="match status" value="1"/>
</dbReference>
<evidence type="ECO:0000313" key="9">
    <source>
        <dbReference type="EMBL" id="OOS20793.1"/>
    </source>
</evidence>
<dbReference type="InterPro" id="IPR013033">
    <property type="entry name" value="MinC"/>
</dbReference>
<dbReference type="OrthoDB" id="9794530at2"/>
<evidence type="ECO:0000313" key="10">
    <source>
        <dbReference type="Proteomes" id="UP000191094"/>
    </source>
</evidence>
<evidence type="ECO:0000256" key="3">
    <source>
        <dbReference type="ARBA" id="ARBA00023210"/>
    </source>
</evidence>
<comment type="subunit">
    <text evidence="6">Interacts with MinD and FtsZ.</text>
</comment>
<dbReference type="InterPro" id="IPR036145">
    <property type="entry name" value="MinC_C_sf"/>
</dbReference>
<dbReference type="GO" id="GO:0000917">
    <property type="term" value="P:division septum assembly"/>
    <property type="evidence" value="ECO:0007669"/>
    <property type="project" value="UniProtKB-KW"/>
</dbReference>
<dbReference type="Pfam" id="PF05209">
    <property type="entry name" value="MinC_N"/>
    <property type="match status" value="1"/>
</dbReference>
<protein>
    <recommendedName>
        <fullName evidence="6">Probable septum site-determining protein MinC</fullName>
    </recommendedName>
</protein>
<comment type="function">
    <text evidence="5 6">Cell division inhibitor that blocks the formation of polar Z ring septums. Rapidly oscillates between the poles of the cell to destabilize FtsZ filaments that have formed before they mature into polar Z rings. Prevents FtsZ polymerization.</text>
</comment>
<keyword evidence="3 6" id="KW-0717">Septation</keyword>
<dbReference type="Gene3D" id="2.160.20.70">
    <property type="match status" value="1"/>
</dbReference>
<evidence type="ECO:0000256" key="5">
    <source>
        <dbReference type="ARBA" id="ARBA00025606"/>
    </source>
</evidence>
<evidence type="ECO:0000259" key="8">
    <source>
        <dbReference type="Pfam" id="PF05209"/>
    </source>
</evidence>
<dbReference type="RefSeq" id="WP_078307599.1">
    <property type="nucleotide sequence ID" value="NZ_MUYT01000007.1"/>
</dbReference>
<dbReference type="STRING" id="90241.B0682_06230"/>
<evidence type="ECO:0000256" key="6">
    <source>
        <dbReference type="HAMAP-Rule" id="MF_00267"/>
    </source>
</evidence>
<dbReference type="NCBIfam" id="TIGR01222">
    <property type="entry name" value="minC"/>
    <property type="match status" value="1"/>
</dbReference>
<dbReference type="AlphaFoldDB" id="A0A1T0CES1"/>
<dbReference type="EMBL" id="MUYT01000007">
    <property type="protein sequence ID" value="OOS20793.1"/>
    <property type="molecule type" value="Genomic_DNA"/>
</dbReference>
<evidence type="ECO:0000256" key="2">
    <source>
        <dbReference type="ARBA" id="ARBA00022618"/>
    </source>
</evidence>
<evidence type="ECO:0000256" key="4">
    <source>
        <dbReference type="ARBA" id="ARBA00023306"/>
    </source>
</evidence>
<dbReference type="Pfam" id="PF03775">
    <property type="entry name" value="MinC_C"/>
    <property type="match status" value="1"/>
</dbReference>
<dbReference type="GO" id="GO:0000902">
    <property type="term" value="P:cell morphogenesis"/>
    <property type="evidence" value="ECO:0007669"/>
    <property type="project" value="InterPro"/>
</dbReference>
<proteinExistence type="inferred from homology"/>
<gene>
    <name evidence="6" type="primary">minC</name>
    <name evidence="9" type="ORF">B0682_06230</name>
</gene>
<sequence length="271" mass="29695">MNQKNDAFTFFGKMLTFSRLHLQSNDLTLINAQLKHTIDNKNSQIPVVIDSDVSQDLPALVDILWQWGLQPIGVVGGNLSEQAKTLRLAIFPDDGKRIARVETQAKSQKTQKNSKTDIKPAADIQNIGTQDTPSQADAMDLSNDNTHLTDATFNQVKVVTQILRSGQRIEHLGGDLIITNSVNDGAEAITDSNLHVYGRGLGRLVAGATGDKNAKIFCQNFNPSLVSVAGTWQLRDDIPKDYLDKAVQVSYQEGHGIVYTLMDSAVTSHKN</sequence>
<comment type="similarity">
    <text evidence="1 6">Belongs to the MinC family.</text>
</comment>
<dbReference type="Proteomes" id="UP000191094">
    <property type="component" value="Unassembled WGS sequence"/>
</dbReference>
<feature type="domain" description="Septum formation inhibitor MinC N-terminal" evidence="8">
    <location>
        <begin position="8"/>
        <end position="71"/>
    </location>
</feature>